<dbReference type="EMBL" id="JABCRI010000001">
    <property type="protein sequence ID" value="KAF8413640.1"/>
    <property type="molecule type" value="Genomic_DNA"/>
</dbReference>
<dbReference type="Proteomes" id="UP000655225">
    <property type="component" value="Unassembled WGS sequence"/>
</dbReference>
<evidence type="ECO:0000313" key="4">
    <source>
        <dbReference type="Proteomes" id="UP000655225"/>
    </source>
</evidence>
<gene>
    <name evidence="3" type="ORF">HHK36_001632</name>
</gene>
<evidence type="ECO:0000256" key="2">
    <source>
        <dbReference type="SAM" id="MobiDB-lite"/>
    </source>
</evidence>
<keyword evidence="4" id="KW-1185">Reference proteome</keyword>
<name>A0A834ZXM0_TETSI</name>
<dbReference type="OrthoDB" id="21449at2759"/>
<sequence>MHCDNHSKTVMVSGSQFIDLDSIPHEFFPLSIMTAAEMVALKTNLKTDLSKAIVRKEMEKSEMNKQWKNIDRNSDEVKKFLADWSKVKYTVPVAKKRGPPRRLEGQKAKRQRMDSGAMQDCADILKKLMLIHLNGMEKDQNLHGRNSNKKQMETHDMRQGYHKIPASHMLPKKSLSSEEKKKLRKDLLEMSKGKIFRSLGLMMRPCGSGKVSKELFGCKSYTFVRSSPFSLFESCLIKITGKAYCNCKLLWTRLCTEGPTQRSNRHACGSVNIKLLMSFGTCRMGSCGKTTCRCHRRNNSTQNSSSGMCSERLLGGDNHACRDGALSLNHLANDKSTAQNCNKSNPDSDGAVRCKDPLYDGLQSPHKALCIVKLKRRFADTILKAQEKTQSDNVSVMHQEKERLERKKHEAKARLNAEIRAAELRLQQEREREAARMAIQKLVFCYSFEFNFFTKV</sequence>
<keyword evidence="1" id="KW-0175">Coiled coil</keyword>
<evidence type="ECO:0000313" key="3">
    <source>
        <dbReference type="EMBL" id="KAF8413640.1"/>
    </source>
</evidence>
<dbReference type="AlphaFoldDB" id="A0A834ZXM0"/>
<protein>
    <submittedName>
        <fullName evidence="3">Uncharacterized protein</fullName>
    </submittedName>
</protein>
<dbReference type="PANTHER" id="PTHR46136">
    <property type="entry name" value="TRANSCRIPTION FACTOR GTE8"/>
    <property type="match status" value="1"/>
</dbReference>
<dbReference type="InterPro" id="IPR052442">
    <property type="entry name" value="Env_Response_Regulator"/>
</dbReference>
<feature type="compositionally biased region" description="Basic and acidic residues" evidence="2">
    <location>
        <begin position="101"/>
        <end position="113"/>
    </location>
</feature>
<comment type="caution">
    <text evidence="3">The sequence shown here is derived from an EMBL/GenBank/DDBJ whole genome shotgun (WGS) entry which is preliminary data.</text>
</comment>
<evidence type="ECO:0000256" key="1">
    <source>
        <dbReference type="SAM" id="Coils"/>
    </source>
</evidence>
<dbReference type="PANTHER" id="PTHR46136:SF19">
    <property type="entry name" value="TRANSCRIPTION FACTOR GTE12"/>
    <property type="match status" value="1"/>
</dbReference>
<feature type="region of interest" description="Disordered" evidence="2">
    <location>
        <begin position="97"/>
        <end position="116"/>
    </location>
</feature>
<feature type="coiled-coil region" evidence="1">
    <location>
        <begin position="394"/>
        <end position="432"/>
    </location>
</feature>
<organism evidence="3 4">
    <name type="scientific">Tetracentron sinense</name>
    <name type="common">Spur-leaf</name>
    <dbReference type="NCBI Taxonomy" id="13715"/>
    <lineage>
        <taxon>Eukaryota</taxon>
        <taxon>Viridiplantae</taxon>
        <taxon>Streptophyta</taxon>
        <taxon>Embryophyta</taxon>
        <taxon>Tracheophyta</taxon>
        <taxon>Spermatophyta</taxon>
        <taxon>Magnoliopsida</taxon>
        <taxon>Trochodendrales</taxon>
        <taxon>Trochodendraceae</taxon>
        <taxon>Tetracentron</taxon>
    </lineage>
</organism>
<accession>A0A834ZXM0</accession>
<proteinExistence type="predicted"/>
<reference evidence="3 4" key="1">
    <citation type="submission" date="2020-04" db="EMBL/GenBank/DDBJ databases">
        <title>Plant Genome Project.</title>
        <authorList>
            <person name="Zhang R.-G."/>
        </authorList>
    </citation>
    <scope>NUCLEOTIDE SEQUENCE [LARGE SCALE GENOMIC DNA]</scope>
    <source>
        <strain evidence="3">YNK0</strain>
        <tissue evidence="3">Leaf</tissue>
    </source>
</reference>